<evidence type="ECO:0000313" key="3">
    <source>
        <dbReference type="Proteomes" id="UP001265746"/>
    </source>
</evidence>
<keyword evidence="1" id="KW-1133">Transmembrane helix</keyword>
<feature type="transmembrane region" description="Helical" evidence="1">
    <location>
        <begin position="65"/>
        <end position="93"/>
    </location>
</feature>
<dbReference type="EMBL" id="JAUJFL010000005">
    <property type="protein sequence ID" value="KAK2603201.1"/>
    <property type="molecule type" value="Genomic_DNA"/>
</dbReference>
<dbReference type="AlphaFoldDB" id="A0AAD9W168"/>
<protein>
    <submittedName>
        <fullName evidence="2">Uncharacterized protein</fullName>
    </submittedName>
</protein>
<organism evidence="2 3">
    <name type="scientific">Phomopsis amygdali</name>
    <name type="common">Fusicoccum amygdali</name>
    <dbReference type="NCBI Taxonomy" id="1214568"/>
    <lineage>
        <taxon>Eukaryota</taxon>
        <taxon>Fungi</taxon>
        <taxon>Dikarya</taxon>
        <taxon>Ascomycota</taxon>
        <taxon>Pezizomycotina</taxon>
        <taxon>Sordariomycetes</taxon>
        <taxon>Sordariomycetidae</taxon>
        <taxon>Diaporthales</taxon>
        <taxon>Diaporthaceae</taxon>
        <taxon>Diaporthe</taxon>
    </lineage>
</organism>
<evidence type="ECO:0000256" key="1">
    <source>
        <dbReference type="SAM" id="Phobius"/>
    </source>
</evidence>
<keyword evidence="1" id="KW-0812">Transmembrane</keyword>
<dbReference type="Proteomes" id="UP001265746">
    <property type="component" value="Unassembled WGS sequence"/>
</dbReference>
<keyword evidence="3" id="KW-1185">Reference proteome</keyword>
<comment type="caution">
    <text evidence="2">The sequence shown here is derived from an EMBL/GenBank/DDBJ whole genome shotgun (WGS) entry which is preliminary data.</text>
</comment>
<feature type="transmembrane region" description="Helical" evidence="1">
    <location>
        <begin position="105"/>
        <end position="132"/>
    </location>
</feature>
<keyword evidence="1" id="KW-0472">Membrane</keyword>
<gene>
    <name evidence="2" type="ORF">N8I77_009675</name>
</gene>
<evidence type="ECO:0000313" key="2">
    <source>
        <dbReference type="EMBL" id="KAK2603201.1"/>
    </source>
</evidence>
<name>A0AAD9W168_PHOAM</name>
<accession>A0AAD9W168</accession>
<reference evidence="2" key="1">
    <citation type="submission" date="2023-06" db="EMBL/GenBank/DDBJ databases">
        <authorList>
            <person name="Noh H."/>
        </authorList>
    </citation>
    <scope>NUCLEOTIDE SEQUENCE</scope>
    <source>
        <strain evidence="2">DUCC20226</strain>
    </source>
</reference>
<sequence length="262" mass="28290">MFLDAIQQAPGLSTLSTPFPQSEADALIPSWGRYYRARRRASEHLIHGLTHKPSSSRAGVLLTDFAIGAAIGAVAAVAAVAVIACAIAVVAGLTIDVVSGVIIDAAIRLAVICMRGGARLAASFVASLLVGAARVRKCKTRRVIILPSSHQRIFTDRKRLAVYALRGKEKSIETSVTIPIQSTMPRRSFSPQYIFGSIQAREQRNGLRPLRLAASAGVRLGGSSAAQRYSEWKKDKGVSVFATIALEQWKQRVSSRIRSRRS</sequence>
<proteinExistence type="predicted"/>